<name>A0AAD9MMP3_PROWI</name>
<dbReference type="Pfam" id="PF01764">
    <property type="entry name" value="Lipase_3"/>
    <property type="match status" value="1"/>
</dbReference>
<dbReference type="InterPro" id="IPR051218">
    <property type="entry name" value="Sec_MonoDiacylglyc_Lipase"/>
</dbReference>
<keyword evidence="3" id="KW-0732">Signal</keyword>
<keyword evidence="2" id="KW-1133">Transmembrane helix</keyword>
<feature type="transmembrane region" description="Helical" evidence="2">
    <location>
        <begin position="383"/>
        <end position="401"/>
    </location>
</feature>
<evidence type="ECO:0000256" key="3">
    <source>
        <dbReference type="SAM" id="SignalP"/>
    </source>
</evidence>
<organism evidence="5 6">
    <name type="scientific">Prototheca wickerhamii</name>
    <dbReference type="NCBI Taxonomy" id="3111"/>
    <lineage>
        <taxon>Eukaryota</taxon>
        <taxon>Viridiplantae</taxon>
        <taxon>Chlorophyta</taxon>
        <taxon>core chlorophytes</taxon>
        <taxon>Trebouxiophyceae</taxon>
        <taxon>Chlorellales</taxon>
        <taxon>Chlorellaceae</taxon>
        <taxon>Prototheca</taxon>
    </lineage>
</organism>
<dbReference type="InterPro" id="IPR029058">
    <property type="entry name" value="AB_hydrolase_fold"/>
</dbReference>
<dbReference type="GO" id="GO:0006629">
    <property type="term" value="P:lipid metabolic process"/>
    <property type="evidence" value="ECO:0007669"/>
    <property type="project" value="InterPro"/>
</dbReference>
<dbReference type="SUPFAM" id="SSF53474">
    <property type="entry name" value="alpha/beta-Hydrolases"/>
    <property type="match status" value="1"/>
</dbReference>
<feature type="transmembrane region" description="Helical" evidence="2">
    <location>
        <begin position="168"/>
        <end position="185"/>
    </location>
</feature>
<feature type="transmembrane region" description="Helical" evidence="2">
    <location>
        <begin position="81"/>
        <end position="104"/>
    </location>
</feature>
<evidence type="ECO:0000256" key="1">
    <source>
        <dbReference type="SAM" id="MobiDB-lite"/>
    </source>
</evidence>
<keyword evidence="2" id="KW-0812">Transmembrane</keyword>
<feature type="domain" description="Fungal lipase-type" evidence="4">
    <location>
        <begin position="579"/>
        <end position="651"/>
    </location>
</feature>
<dbReference type="AlphaFoldDB" id="A0AAD9MMP3"/>
<gene>
    <name evidence="5" type="ORF">QBZ16_004930</name>
</gene>
<dbReference type="PANTHER" id="PTHR45856:SF24">
    <property type="entry name" value="FUNGAL LIPASE-LIKE DOMAIN-CONTAINING PROTEIN"/>
    <property type="match status" value="1"/>
</dbReference>
<dbReference type="PANTHER" id="PTHR45856">
    <property type="entry name" value="ALPHA/BETA-HYDROLASES SUPERFAMILY PROTEIN"/>
    <property type="match status" value="1"/>
</dbReference>
<keyword evidence="6" id="KW-1185">Reference proteome</keyword>
<dbReference type="Proteomes" id="UP001255856">
    <property type="component" value="Unassembled WGS sequence"/>
</dbReference>
<sequence length="797" mass="87620">MASLDLFCCGLVPCTTVASCVCGGSEEVAVADWDQDIGKGAEPSALWNHAPARTPKETAPRSNQKKPVVLLLESVTRNEALGFQVTVVATTLLIWAYIIGMLVIKINTVDDNHAAKQLTEQLAWIKVQLIIAAVCTAVLAYMMLLLVWRLARVRRRGTQGWTQRRKMLVADGVVLTLVQLFLSVASLASAAYFIANACAWFSSVLNVLAFLHELALDALLSWMCIMVRAMTPARATWRILPPDEGADAAGRRARANPKLLFDMPWRTQLLAQSPINWGDLRDLDCSLPTDLTCDMSGVEVVATALGAALLILFSLVYCWLLFIARRGLAKLPYYEFRLPKLYLKMHVAHGLFVMGFLAPMSAALSLIELNSCWSFASRQFGDAPIQIAVTVLVVVFGLLLMPRKDDVDHVLKDWSTEFAWTEVAMHETLRERRRLLASESNFERANAVPDFVPHFLTDTALAAKARRLLHGLAVDQPEDTCTLIKLFYFSHLVYRIGLGDANMSPENALGLYPGLERWELLEEPESRHARAAGLGPRHHRPPGGLQGFDERLLDRVDELLKLAEGGDGSEEQPPTPRPPAKLFVTGHSLGGALAILAAADIRRRHPDLPMTVYTYGAPRVGNLGFVQEYLRRVPDTWAVVNDQDPIPRIPKGWFHNAGNCVVINGRGDLIIRPSEFDLISISRAGGVALHHKLYGYALSVYAILQAQFDDYKAVPEGDVGVVALSQRVNIIETLTLVVGSQADEEAPAPKDVSKQVVLDDDDALEEDGLDQVALELDDTGPGPLQRLSTVAPAEKAP</sequence>
<evidence type="ECO:0000259" key="4">
    <source>
        <dbReference type="Pfam" id="PF01764"/>
    </source>
</evidence>
<accession>A0AAD9MMP3</accession>
<keyword evidence="2" id="KW-0472">Membrane</keyword>
<feature type="chain" id="PRO_5041931840" description="Fungal lipase-type domain-containing protein" evidence="3">
    <location>
        <begin position="19"/>
        <end position="797"/>
    </location>
</feature>
<evidence type="ECO:0000313" key="5">
    <source>
        <dbReference type="EMBL" id="KAK2077296.1"/>
    </source>
</evidence>
<feature type="transmembrane region" description="Helical" evidence="2">
    <location>
        <begin position="345"/>
        <end position="367"/>
    </location>
</feature>
<dbReference type="Gene3D" id="3.40.50.1820">
    <property type="entry name" value="alpha/beta hydrolase"/>
    <property type="match status" value="1"/>
</dbReference>
<evidence type="ECO:0000313" key="6">
    <source>
        <dbReference type="Proteomes" id="UP001255856"/>
    </source>
</evidence>
<feature type="transmembrane region" description="Helical" evidence="2">
    <location>
        <begin position="300"/>
        <end position="324"/>
    </location>
</feature>
<evidence type="ECO:0000256" key="2">
    <source>
        <dbReference type="SAM" id="Phobius"/>
    </source>
</evidence>
<comment type="caution">
    <text evidence="5">The sequence shown here is derived from an EMBL/GenBank/DDBJ whole genome shotgun (WGS) entry which is preliminary data.</text>
</comment>
<protein>
    <recommendedName>
        <fullName evidence="4">Fungal lipase-type domain-containing protein</fullName>
    </recommendedName>
</protein>
<reference evidence="5" key="1">
    <citation type="submission" date="2021-01" db="EMBL/GenBank/DDBJ databases">
        <authorList>
            <person name="Eckstrom K.M.E."/>
        </authorList>
    </citation>
    <scope>NUCLEOTIDE SEQUENCE</scope>
    <source>
        <strain evidence="5">UVCC 0001</strain>
    </source>
</reference>
<feature type="region of interest" description="Disordered" evidence="1">
    <location>
        <begin position="774"/>
        <end position="797"/>
    </location>
</feature>
<dbReference type="EMBL" id="JASFZW010000007">
    <property type="protein sequence ID" value="KAK2077296.1"/>
    <property type="molecule type" value="Genomic_DNA"/>
</dbReference>
<feature type="signal peptide" evidence="3">
    <location>
        <begin position="1"/>
        <end position="18"/>
    </location>
</feature>
<proteinExistence type="predicted"/>
<feature type="transmembrane region" description="Helical" evidence="2">
    <location>
        <begin position="124"/>
        <end position="148"/>
    </location>
</feature>
<dbReference type="InterPro" id="IPR002921">
    <property type="entry name" value="Fungal_lipase-type"/>
</dbReference>